<evidence type="ECO:0000256" key="4">
    <source>
        <dbReference type="ARBA" id="ARBA00022776"/>
    </source>
</evidence>
<protein>
    <recommendedName>
        <fullName evidence="8">Cohesin loading complex subunit SCC4 homolog</fullName>
    </recommendedName>
</protein>
<sequence>MNHDEVAKALLGMAEALRTQDPPKLKMAIKCARSTLKLETSEELTALCNFQLGKLLFFYTDNFELAKTHLQIAHAKMTPMGAFYTKEKLYAISMIADLYIHYQAWPLSPIKAALRHEIGTTHGYPVLTYKLMFQLIELMKIDKDVKGAFEVCEIAINQCQNDPKMELYFRITKTLVTYQLMHDEPENAEVARIGSMIKALEGIPSERSHVECIKDFFVCTKLSYMFYEGKSRTSRQLLRQIQRAQWEQGPTHGIRWLGETSMTVFACVLNIVSALVQSNSDRVEKYYYLLMKHADEILFKSARSPQEMGVVRCINMIKMTTLEMMACCNVMACRPQKALVNVQNMLEVSHRSSGPLLYRYFAPHMQYLLGLQSCYLRENDAAEKHFLSAIKMFQKDGTNAENTIALLNLNLAMTYLNQLKMAEYYDVAENLTAPKIAGCSQMLKNNVKLLSAFFSYLTNKPNECRALVHEVLHESKAEDFFRLHGCALLLMSLIVTVDEQGVKPTCDWSKKSHDHVMTVWSYNLYERIMMNNKCDLNSEVMRVIQAEQLESKNALSVDTLVPQISNMQISKLLQWFEGDPFKLLPRDETVL</sequence>
<dbReference type="AlphaFoldDB" id="A0A8R1DW06"/>
<reference evidence="9" key="2">
    <citation type="submission" date="2022-06" db="UniProtKB">
        <authorList>
            <consortium name="EnsemblMetazoa"/>
        </authorList>
    </citation>
    <scope>IDENTIFICATION</scope>
    <source>
        <strain evidence="9">DF5081</strain>
    </source>
</reference>
<evidence type="ECO:0000256" key="2">
    <source>
        <dbReference type="ARBA" id="ARBA00008585"/>
    </source>
</evidence>
<dbReference type="GO" id="GO:0007059">
    <property type="term" value="P:chromosome segregation"/>
    <property type="evidence" value="ECO:0007669"/>
    <property type="project" value="UniProtKB-KW"/>
</dbReference>
<evidence type="ECO:0000256" key="1">
    <source>
        <dbReference type="ARBA" id="ARBA00004642"/>
    </source>
</evidence>
<dbReference type="GO" id="GO:0005737">
    <property type="term" value="C:cytoplasm"/>
    <property type="evidence" value="ECO:0007669"/>
    <property type="project" value="EnsemblMetazoa"/>
</dbReference>
<dbReference type="GO" id="GO:0030424">
    <property type="term" value="C:axon"/>
    <property type="evidence" value="ECO:0007669"/>
    <property type="project" value="EnsemblMetazoa"/>
</dbReference>
<evidence type="ECO:0000256" key="7">
    <source>
        <dbReference type="ARBA" id="ARBA00023306"/>
    </source>
</evidence>
<organism evidence="9 10">
    <name type="scientific">Caenorhabditis japonica</name>
    <dbReference type="NCBI Taxonomy" id="281687"/>
    <lineage>
        <taxon>Eukaryota</taxon>
        <taxon>Metazoa</taxon>
        <taxon>Ecdysozoa</taxon>
        <taxon>Nematoda</taxon>
        <taxon>Chromadorea</taxon>
        <taxon>Rhabditida</taxon>
        <taxon>Rhabditina</taxon>
        <taxon>Rhabditomorpha</taxon>
        <taxon>Rhabditoidea</taxon>
        <taxon>Rhabditidae</taxon>
        <taxon>Peloderinae</taxon>
        <taxon>Caenorhabditis</taxon>
    </lineage>
</organism>
<comment type="subcellular location">
    <subcellularLocation>
        <location evidence="1">Nucleus</location>
        <location evidence="1">Nucleoplasm</location>
    </subcellularLocation>
</comment>
<name>A0A8R1DW06_CAEJA</name>
<keyword evidence="3" id="KW-0132">Cell division</keyword>
<evidence type="ECO:0000256" key="6">
    <source>
        <dbReference type="ARBA" id="ARBA00023242"/>
    </source>
</evidence>
<comment type="similarity">
    <text evidence="2">Belongs to the SCC4/mau-2 family.</text>
</comment>
<keyword evidence="5" id="KW-0159">Chromosome partition</keyword>
<dbReference type="GO" id="GO:0033564">
    <property type="term" value="P:anterior/posterior axon guidance"/>
    <property type="evidence" value="ECO:0007669"/>
    <property type="project" value="EnsemblMetazoa"/>
</dbReference>
<keyword evidence="4" id="KW-0498">Mitosis</keyword>
<keyword evidence="6" id="KW-0539">Nucleus</keyword>
<dbReference type="EnsemblMetazoa" id="CJA12106.1">
    <property type="protein sequence ID" value="CJA12106.1"/>
    <property type="gene ID" value="WBGene00131310"/>
</dbReference>
<dbReference type="PANTHER" id="PTHR21394">
    <property type="entry name" value="MAU2 CHROMATID COHESION FACTOR HOMOLOG"/>
    <property type="match status" value="1"/>
</dbReference>
<reference evidence="10" key="1">
    <citation type="submission" date="2010-08" db="EMBL/GenBank/DDBJ databases">
        <authorList>
            <consortium name="Caenorhabditis japonica Sequencing Consortium"/>
            <person name="Wilson R.K."/>
        </authorList>
    </citation>
    <scope>NUCLEOTIDE SEQUENCE [LARGE SCALE GENOMIC DNA]</scope>
    <source>
        <strain evidence="10">DF5081</strain>
    </source>
</reference>
<proteinExistence type="inferred from homology"/>
<evidence type="ECO:0000313" key="10">
    <source>
        <dbReference type="Proteomes" id="UP000005237"/>
    </source>
</evidence>
<evidence type="ECO:0000313" key="9">
    <source>
        <dbReference type="EnsemblMetazoa" id="CJA12106.1"/>
    </source>
</evidence>
<keyword evidence="10" id="KW-1185">Reference proteome</keyword>
<dbReference type="GO" id="GO:0018991">
    <property type="term" value="P:egg-laying behavior"/>
    <property type="evidence" value="ECO:0007669"/>
    <property type="project" value="EnsemblMetazoa"/>
</dbReference>
<keyword evidence="7" id="KW-0131">Cell cycle</keyword>
<evidence type="ECO:0000256" key="8">
    <source>
        <dbReference type="ARBA" id="ARBA00030523"/>
    </source>
</evidence>
<dbReference type="Proteomes" id="UP000005237">
    <property type="component" value="Unassembled WGS sequence"/>
</dbReference>
<evidence type="ECO:0000256" key="5">
    <source>
        <dbReference type="ARBA" id="ARBA00022829"/>
    </source>
</evidence>
<accession>A0A8R1DW06</accession>
<dbReference type="InterPro" id="IPR019440">
    <property type="entry name" value="MAU2"/>
</dbReference>
<dbReference type="GO" id="GO:0005654">
    <property type="term" value="C:nucleoplasm"/>
    <property type="evidence" value="ECO:0007669"/>
    <property type="project" value="UniProtKB-SubCell"/>
</dbReference>
<dbReference type="GO" id="GO:0033563">
    <property type="term" value="P:dorsal/ventral axon guidance"/>
    <property type="evidence" value="ECO:0007669"/>
    <property type="project" value="EnsemblMetazoa"/>
</dbReference>
<dbReference type="GO" id="GO:0007064">
    <property type="term" value="P:mitotic sister chromatid cohesion"/>
    <property type="evidence" value="ECO:0007669"/>
    <property type="project" value="InterPro"/>
</dbReference>
<dbReference type="GO" id="GO:0051301">
    <property type="term" value="P:cell division"/>
    <property type="evidence" value="ECO:0007669"/>
    <property type="project" value="UniProtKB-KW"/>
</dbReference>
<evidence type="ECO:0000256" key="3">
    <source>
        <dbReference type="ARBA" id="ARBA00022618"/>
    </source>
</evidence>